<evidence type="ECO:0000313" key="8">
    <source>
        <dbReference type="Proteomes" id="UP000247892"/>
    </source>
</evidence>
<name>A0A318LSA1_9PSEU</name>
<evidence type="ECO:0000256" key="2">
    <source>
        <dbReference type="ARBA" id="ARBA00023002"/>
    </source>
</evidence>
<evidence type="ECO:0000256" key="4">
    <source>
        <dbReference type="RuleBase" id="RU003719"/>
    </source>
</evidence>
<keyword evidence="2 4" id="KW-0560">Oxidoreductase</keyword>
<dbReference type="Gene3D" id="3.40.50.720">
    <property type="entry name" value="NAD(P)-binding Rossmann-like Domain"/>
    <property type="match status" value="2"/>
</dbReference>
<dbReference type="SUPFAM" id="SSF52283">
    <property type="entry name" value="Formate/glycerate dehydrogenase catalytic domain-like"/>
    <property type="match status" value="1"/>
</dbReference>
<dbReference type="InterPro" id="IPR036291">
    <property type="entry name" value="NAD(P)-bd_dom_sf"/>
</dbReference>
<evidence type="ECO:0000259" key="6">
    <source>
        <dbReference type="Pfam" id="PF02826"/>
    </source>
</evidence>
<dbReference type="SUPFAM" id="SSF51735">
    <property type="entry name" value="NAD(P)-binding Rossmann-fold domains"/>
    <property type="match status" value="1"/>
</dbReference>
<dbReference type="GO" id="GO:0051287">
    <property type="term" value="F:NAD binding"/>
    <property type="evidence" value="ECO:0007669"/>
    <property type="project" value="InterPro"/>
</dbReference>
<dbReference type="PROSITE" id="PS00671">
    <property type="entry name" value="D_2_HYDROXYACID_DH_3"/>
    <property type="match status" value="1"/>
</dbReference>
<dbReference type="InterPro" id="IPR006139">
    <property type="entry name" value="D-isomer_2_OHA_DH_cat_dom"/>
</dbReference>
<dbReference type="PANTHER" id="PTHR42789:SF1">
    <property type="entry name" value="D-ISOMER SPECIFIC 2-HYDROXYACID DEHYDROGENASE FAMILY PROTEIN (AFU_ORTHOLOGUE AFUA_6G10090)"/>
    <property type="match status" value="1"/>
</dbReference>
<dbReference type="Pfam" id="PF02826">
    <property type="entry name" value="2-Hacid_dh_C"/>
    <property type="match status" value="1"/>
</dbReference>
<dbReference type="Pfam" id="PF00389">
    <property type="entry name" value="2-Hacid_dh"/>
    <property type="match status" value="1"/>
</dbReference>
<dbReference type="InterPro" id="IPR006140">
    <property type="entry name" value="D-isomer_DH_NAD-bd"/>
</dbReference>
<feature type="domain" description="D-isomer specific 2-hydroxyacid dehydrogenase catalytic" evidence="5">
    <location>
        <begin position="36"/>
        <end position="315"/>
    </location>
</feature>
<dbReference type="CDD" id="cd12173">
    <property type="entry name" value="PGDH_4"/>
    <property type="match status" value="1"/>
</dbReference>
<protein>
    <submittedName>
        <fullName evidence="7">Phosphoglycerate dehydrogenase</fullName>
    </submittedName>
</protein>
<dbReference type="EMBL" id="MASU01000006">
    <property type="protein sequence ID" value="PXY34053.1"/>
    <property type="molecule type" value="Genomic_DNA"/>
</dbReference>
<proteinExistence type="inferred from homology"/>
<dbReference type="GO" id="GO:0016616">
    <property type="term" value="F:oxidoreductase activity, acting on the CH-OH group of donors, NAD or NADP as acceptor"/>
    <property type="evidence" value="ECO:0007669"/>
    <property type="project" value="InterPro"/>
</dbReference>
<dbReference type="InterPro" id="IPR029753">
    <property type="entry name" value="D-isomer_DH_CS"/>
</dbReference>
<evidence type="ECO:0000259" key="5">
    <source>
        <dbReference type="Pfam" id="PF00389"/>
    </source>
</evidence>
<organism evidence="7 8">
    <name type="scientific">Prauserella flavalba</name>
    <dbReference type="NCBI Taxonomy" id="1477506"/>
    <lineage>
        <taxon>Bacteria</taxon>
        <taxon>Bacillati</taxon>
        <taxon>Actinomycetota</taxon>
        <taxon>Actinomycetes</taxon>
        <taxon>Pseudonocardiales</taxon>
        <taxon>Pseudonocardiaceae</taxon>
        <taxon>Prauserella</taxon>
    </lineage>
</organism>
<gene>
    <name evidence="7" type="ORF">BA062_17810</name>
</gene>
<evidence type="ECO:0000256" key="1">
    <source>
        <dbReference type="ARBA" id="ARBA00005854"/>
    </source>
</evidence>
<sequence>MSEPIDVLVSEDVWGTAFEELATRYRVVREAGYWKEPELLTEAVRRSRALVVRNRTQVDRALLTAGERLTVVARAGVGLDNIDLPAADEAGVVVTAPLGANAVSVAEHTIGLALTLARGIVRLDADCRKGGWNRAPGRELRGGTWGLLGCGATARACGELAGSLGMRVLAHDPYLDPAHPELARAGIELAPLEEVVAGADVLSCHLPATPDTTGLVNAALLGRMRPSALFVNVGRGEVVDEDALADALESGALGGAALDVRASEPPETGRLEKLDNVVLTPHVAGITAQSQARIARTLAEDIDAVLGGGRASSAVGTAKEARS</sequence>
<feature type="domain" description="D-isomer specific 2-hydroxyacid dehydrogenase NAD-binding" evidence="6">
    <location>
        <begin position="110"/>
        <end position="284"/>
    </location>
</feature>
<comment type="similarity">
    <text evidence="1 4">Belongs to the D-isomer specific 2-hydroxyacid dehydrogenase family.</text>
</comment>
<reference evidence="7 8" key="1">
    <citation type="submission" date="2016-07" db="EMBL/GenBank/DDBJ databases">
        <title>Draft genome sequence of Prauserella sp. YIM 121212, isolated from alkaline soil.</title>
        <authorList>
            <person name="Ruckert C."/>
            <person name="Albersmeier A."/>
            <person name="Jiang C.-L."/>
            <person name="Jiang Y."/>
            <person name="Kalinowski J."/>
            <person name="Schneider O."/>
            <person name="Winkler A."/>
            <person name="Zotchev S.B."/>
        </authorList>
    </citation>
    <scope>NUCLEOTIDE SEQUENCE [LARGE SCALE GENOMIC DNA]</scope>
    <source>
        <strain evidence="7 8">YIM 121212</strain>
    </source>
</reference>
<dbReference type="Proteomes" id="UP000247892">
    <property type="component" value="Unassembled WGS sequence"/>
</dbReference>
<dbReference type="InterPro" id="IPR050857">
    <property type="entry name" value="D-2-hydroxyacid_DH"/>
</dbReference>
<keyword evidence="3" id="KW-0520">NAD</keyword>
<evidence type="ECO:0000256" key="3">
    <source>
        <dbReference type="ARBA" id="ARBA00023027"/>
    </source>
</evidence>
<dbReference type="RefSeq" id="WP_110338120.1">
    <property type="nucleotide sequence ID" value="NZ_JBHVKT010000010.1"/>
</dbReference>
<dbReference type="AlphaFoldDB" id="A0A318LSA1"/>
<keyword evidence="8" id="KW-1185">Reference proteome</keyword>
<evidence type="ECO:0000313" key="7">
    <source>
        <dbReference type="EMBL" id="PXY34053.1"/>
    </source>
</evidence>
<dbReference type="PANTHER" id="PTHR42789">
    <property type="entry name" value="D-ISOMER SPECIFIC 2-HYDROXYACID DEHYDROGENASE FAMILY PROTEIN (AFU_ORTHOLOGUE AFUA_6G10090)"/>
    <property type="match status" value="1"/>
</dbReference>
<accession>A0A318LSA1</accession>
<comment type="caution">
    <text evidence="7">The sequence shown here is derived from an EMBL/GenBank/DDBJ whole genome shotgun (WGS) entry which is preliminary data.</text>
</comment>
<dbReference type="OrthoDB" id="117809at2"/>